<evidence type="ECO:0000256" key="2">
    <source>
        <dbReference type="ARBA" id="ARBA00022737"/>
    </source>
</evidence>
<keyword evidence="5" id="KW-0539">Nucleus</keyword>
<dbReference type="CDD" id="cd00167">
    <property type="entry name" value="SANT"/>
    <property type="match status" value="2"/>
</dbReference>
<dbReference type="PROSITE" id="PS51294">
    <property type="entry name" value="HTH_MYB"/>
    <property type="match status" value="2"/>
</dbReference>
<dbReference type="Gene3D" id="1.10.10.60">
    <property type="entry name" value="Homeodomain-like"/>
    <property type="match status" value="2"/>
</dbReference>
<evidence type="ECO:0000256" key="3">
    <source>
        <dbReference type="ARBA" id="ARBA00023015"/>
    </source>
</evidence>
<evidence type="ECO:0000259" key="7">
    <source>
        <dbReference type="PROSITE" id="PS51294"/>
    </source>
</evidence>
<evidence type="ECO:0000256" key="1">
    <source>
        <dbReference type="ARBA" id="ARBA00004123"/>
    </source>
</evidence>
<dbReference type="PROSITE" id="PS50090">
    <property type="entry name" value="MYB_LIKE"/>
    <property type="match status" value="2"/>
</dbReference>
<organism evidence="8">
    <name type="scientific">Populus alba</name>
    <name type="common">White poplar</name>
    <dbReference type="NCBI Taxonomy" id="43335"/>
    <lineage>
        <taxon>Eukaryota</taxon>
        <taxon>Viridiplantae</taxon>
        <taxon>Streptophyta</taxon>
        <taxon>Embryophyta</taxon>
        <taxon>Tracheophyta</taxon>
        <taxon>Spermatophyta</taxon>
        <taxon>Magnoliopsida</taxon>
        <taxon>eudicotyledons</taxon>
        <taxon>Gunneridae</taxon>
        <taxon>Pentapetalae</taxon>
        <taxon>rosids</taxon>
        <taxon>fabids</taxon>
        <taxon>Malpighiales</taxon>
        <taxon>Salicaceae</taxon>
        <taxon>Saliceae</taxon>
        <taxon>Populus</taxon>
    </lineage>
</organism>
<comment type="caution">
    <text evidence="8">The sequence shown here is derived from an EMBL/GenBank/DDBJ whole genome shotgun (WGS) entry which is preliminary data.</text>
</comment>
<name>A0A4U5MI40_POPAL</name>
<dbReference type="InterPro" id="IPR009057">
    <property type="entry name" value="Homeodomain-like_sf"/>
</dbReference>
<dbReference type="EMBL" id="RCHU01001198">
    <property type="protein sequence ID" value="TKR68981.1"/>
    <property type="molecule type" value="Genomic_DNA"/>
</dbReference>
<evidence type="ECO:0000256" key="4">
    <source>
        <dbReference type="ARBA" id="ARBA00023125"/>
    </source>
</evidence>
<proteinExistence type="predicted"/>
<dbReference type="GO" id="GO:0000981">
    <property type="term" value="F:DNA-binding transcription factor activity, RNA polymerase II-specific"/>
    <property type="evidence" value="ECO:0007669"/>
    <property type="project" value="TreeGrafter"/>
</dbReference>
<evidence type="ECO:0000256" key="5">
    <source>
        <dbReference type="ARBA" id="ARBA00023242"/>
    </source>
</evidence>
<dbReference type="FunFam" id="1.10.10.60:FF:000010">
    <property type="entry name" value="Transcriptional activator Myb isoform A"/>
    <property type="match status" value="1"/>
</dbReference>
<dbReference type="SUPFAM" id="SSF46689">
    <property type="entry name" value="Homeodomain-like"/>
    <property type="match status" value="1"/>
</dbReference>
<comment type="subcellular location">
    <subcellularLocation>
        <location evidence="1">Nucleus</location>
    </subcellularLocation>
</comment>
<keyword evidence="2" id="KW-0677">Repeat</keyword>
<feature type="domain" description="Myb-like" evidence="6">
    <location>
        <begin position="244"/>
        <end position="294"/>
    </location>
</feature>
<dbReference type="AlphaFoldDB" id="A0A4U5MI40"/>
<dbReference type="InterPro" id="IPR001005">
    <property type="entry name" value="SANT/Myb"/>
</dbReference>
<dbReference type="FunFam" id="1.10.10.60:FF:000381">
    <property type="entry name" value="Transcription factor MYB119"/>
    <property type="match status" value="1"/>
</dbReference>
<dbReference type="PANTHER" id="PTHR45614">
    <property type="entry name" value="MYB PROTEIN-RELATED"/>
    <property type="match status" value="1"/>
</dbReference>
<keyword evidence="3" id="KW-0804">Transcription</keyword>
<feature type="domain" description="HTH myb-type" evidence="7">
    <location>
        <begin position="192"/>
        <end position="247"/>
    </location>
</feature>
<dbReference type="InterPro" id="IPR017930">
    <property type="entry name" value="Myb_dom"/>
</dbReference>
<dbReference type="GO" id="GO:0005634">
    <property type="term" value="C:nucleus"/>
    <property type="evidence" value="ECO:0007669"/>
    <property type="project" value="UniProtKB-SubCell"/>
</dbReference>
<gene>
    <name evidence="8" type="ORF">D5086_0000309210</name>
</gene>
<evidence type="ECO:0008006" key="9">
    <source>
        <dbReference type="Google" id="ProtNLM"/>
    </source>
</evidence>
<dbReference type="PANTHER" id="PTHR45614:SF285">
    <property type="entry name" value="TRANSCRIPTION FACTOR MYB98"/>
    <property type="match status" value="1"/>
</dbReference>
<dbReference type="Pfam" id="PF13921">
    <property type="entry name" value="Myb_DNA-bind_6"/>
    <property type="match status" value="1"/>
</dbReference>
<protein>
    <recommendedName>
        <fullName evidence="9">Transcription factor MYB98-like</fullName>
    </recommendedName>
</protein>
<keyword evidence="4" id="KW-0238">DNA-binding</keyword>
<sequence>MELDNNVKKENPVSQPMFLSSKACIEEEYFPFETLCPSSKGFLQGFSHLDDHDNANGSSSNPLFGVQTGSNFDSFDAFPYGPPSNIDLYDYECKPFAGNINGGGGHGQVNDNFQISGGYSNLSSQRNSIDEIGSNQGYTSLSFEEAKPVSFVVQDEVSCVGTAENECKNKMGLNMTRTLLPLARKTWKGRKKNSVVKGQWTSEEDRLLIQLVEQYGVRKWSDVAKMLSGRIGKQCRERWHNHLRPDIKKDAWSVEEDKVLIQAHSVLGNRWAEIAKRLPGRTENSIKNHWNATKRKQYSKRKCRTKYPRASLLQDYIKSLNLNSGTTWKDHGLTTASTAADVIPDNTANMKAPEQQPRDLVVFKDNDGGLVPCYSFSEVPDFDNIQEKMFQEGCSVDSILDGLPCDHSSVHEKRLQMKVPEHDYASPFMGFEVKKEVDLVEMISQSKM</sequence>
<dbReference type="GO" id="GO:0000978">
    <property type="term" value="F:RNA polymerase II cis-regulatory region sequence-specific DNA binding"/>
    <property type="evidence" value="ECO:0007669"/>
    <property type="project" value="TreeGrafter"/>
</dbReference>
<reference evidence="8" key="1">
    <citation type="submission" date="2018-10" db="EMBL/GenBank/DDBJ databases">
        <title>Population genomic analysis revealed the cold adaptation of white poplar.</title>
        <authorList>
            <person name="Liu Y.-J."/>
        </authorList>
    </citation>
    <scope>NUCLEOTIDE SEQUENCE [LARGE SCALE GENOMIC DNA]</scope>
    <source>
        <strain evidence="8">PAL-ZL1</strain>
    </source>
</reference>
<dbReference type="SMART" id="SM00717">
    <property type="entry name" value="SANT"/>
    <property type="match status" value="2"/>
</dbReference>
<feature type="domain" description="HTH myb-type" evidence="7">
    <location>
        <begin position="248"/>
        <end position="298"/>
    </location>
</feature>
<dbReference type="InterPro" id="IPR050560">
    <property type="entry name" value="MYB_TF"/>
</dbReference>
<feature type="domain" description="Myb-like" evidence="6">
    <location>
        <begin position="192"/>
        <end position="243"/>
    </location>
</feature>
<keyword evidence="3" id="KW-0805">Transcription regulation</keyword>
<evidence type="ECO:0000313" key="8">
    <source>
        <dbReference type="EMBL" id="TKR68981.1"/>
    </source>
</evidence>
<accession>A0A4U5MI40</accession>
<evidence type="ECO:0000259" key="6">
    <source>
        <dbReference type="PROSITE" id="PS50090"/>
    </source>
</evidence>